<dbReference type="AlphaFoldDB" id="A0A380MZD6"/>
<accession>A0A380MZD6</accession>
<name>A0A380MZD6_9GAMM</name>
<dbReference type="PROSITE" id="PS50088">
    <property type="entry name" value="ANK_REPEAT"/>
    <property type="match status" value="1"/>
</dbReference>
<protein>
    <submittedName>
        <fullName evidence="2">Uncharacterized protein</fullName>
    </submittedName>
</protein>
<evidence type="ECO:0000256" key="1">
    <source>
        <dbReference type="PROSITE-ProRule" id="PRU00023"/>
    </source>
</evidence>
<dbReference type="EMBL" id="UHIC01000001">
    <property type="protein sequence ID" value="SUO97925.1"/>
    <property type="molecule type" value="Genomic_DNA"/>
</dbReference>
<dbReference type="InterPro" id="IPR036770">
    <property type="entry name" value="Ankyrin_rpt-contain_sf"/>
</dbReference>
<dbReference type="Proteomes" id="UP000254601">
    <property type="component" value="Unassembled WGS sequence"/>
</dbReference>
<dbReference type="InterPro" id="IPR002110">
    <property type="entry name" value="Ankyrin_rpt"/>
</dbReference>
<keyword evidence="3" id="KW-1185">Reference proteome</keyword>
<evidence type="ECO:0000313" key="2">
    <source>
        <dbReference type="EMBL" id="SUO97925.1"/>
    </source>
</evidence>
<dbReference type="SUPFAM" id="SSF48403">
    <property type="entry name" value="Ankyrin repeat"/>
    <property type="match status" value="1"/>
</dbReference>
<dbReference type="Pfam" id="PF00023">
    <property type="entry name" value="Ank"/>
    <property type="match status" value="1"/>
</dbReference>
<reference evidence="2 3" key="1">
    <citation type="submission" date="2018-06" db="EMBL/GenBank/DDBJ databases">
        <authorList>
            <consortium name="Pathogen Informatics"/>
            <person name="Doyle S."/>
        </authorList>
    </citation>
    <scope>NUCLEOTIDE SEQUENCE [LARGE SCALE GENOMIC DNA]</scope>
    <source>
        <strain evidence="2 3">NCTC13337</strain>
    </source>
</reference>
<keyword evidence="1" id="KW-0040">ANK repeat</keyword>
<gene>
    <name evidence="2" type="ORF">NCTC13337_02688</name>
</gene>
<sequence>MKQRQAILLGISLLTAISSASELDERLSLMQSIRYTDNKQCHYAIGEDEAGNIVNMLIAAHSQPGIDSEIVLSALNEALRRGCSLNELDRAGLSSLAAAVLFNDADMVRFLLKHGADTSVKIYRPDSLVNGMNTFEFFDWLMINAAKKNDMRDRTEIQKILAEYNKISLDFHKNK</sequence>
<organism evidence="2 3">
    <name type="scientific">Suttonella ornithocola</name>
    <dbReference type="NCBI Taxonomy" id="279832"/>
    <lineage>
        <taxon>Bacteria</taxon>
        <taxon>Pseudomonadati</taxon>
        <taxon>Pseudomonadota</taxon>
        <taxon>Gammaproteobacteria</taxon>
        <taxon>Cardiobacteriales</taxon>
        <taxon>Cardiobacteriaceae</taxon>
        <taxon>Suttonella</taxon>
    </lineage>
</organism>
<evidence type="ECO:0000313" key="3">
    <source>
        <dbReference type="Proteomes" id="UP000254601"/>
    </source>
</evidence>
<dbReference type="PROSITE" id="PS50297">
    <property type="entry name" value="ANK_REP_REGION"/>
    <property type="match status" value="1"/>
</dbReference>
<dbReference type="Gene3D" id="1.25.40.20">
    <property type="entry name" value="Ankyrin repeat-containing domain"/>
    <property type="match status" value="1"/>
</dbReference>
<feature type="repeat" description="ANK" evidence="1">
    <location>
        <begin position="91"/>
        <end position="123"/>
    </location>
</feature>
<proteinExistence type="predicted"/>